<keyword evidence="1" id="KW-1133">Transmembrane helix</keyword>
<keyword evidence="3" id="KW-1185">Reference proteome</keyword>
<gene>
    <name evidence="2" type="ORF">Pla133_18890</name>
</gene>
<dbReference type="EMBL" id="CP036287">
    <property type="protein sequence ID" value="QDU66813.1"/>
    <property type="molecule type" value="Genomic_DNA"/>
</dbReference>
<feature type="transmembrane region" description="Helical" evidence="1">
    <location>
        <begin position="363"/>
        <end position="385"/>
    </location>
</feature>
<feature type="transmembrane region" description="Helical" evidence="1">
    <location>
        <begin position="34"/>
        <end position="56"/>
    </location>
</feature>
<proteinExistence type="predicted"/>
<feature type="transmembrane region" description="Helical" evidence="1">
    <location>
        <begin position="484"/>
        <end position="509"/>
    </location>
</feature>
<feature type="transmembrane region" description="Helical" evidence="1">
    <location>
        <begin position="332"/>
        <end position="351"/>
    </location>
</feature>
<protein>
    <submittedName>
        <fullName evidence="2">Uncharacterized protein</fullName>
    </submittedName>
</protein>
<dbReference type="InterPro" id="IPR031584">
    <property type="entry name" value="Put_ABC_export"/>
</dbReference>
<feature type="transmembrane region" description="Helical" evidence="1">
    <location>
        <begin position="183"/>
        <end position="203"/>
    </location>
</feature>
<keyword evidence="1" id="KW-0472">Membrane</keyword>
<dbReference type="RefSeq" id="WP_145064617.1">
    <property type="nucleotide sequence ID" value="NZ_CP036287.1"/>
</dbReference>
<dbReference type="KEGG" id="pbap:Pla133_18890"/>
<feature type="transmembrane region" description="Helical" evidence="1">
    <location>
        <begin position="119"/>
        <end position="139"/>
    </location>
</feature>
<feature type="transmembrane region" description="Helical" evidence="1">
    <location>
        <begin position="405"/>
        <end position="426"/>
    </location>
</feature>
<feature type="transmembrane region" description="Helical" evidence="1">
    <location>
        <begin position="145"/>
        <end position="171"/>
    </location>
</feature>
<keyword evidence="1" id="KW-0812">Transmembrane</keyword>
<organism evidence="2 3">
    <name type="scientific">Engelhardtia mirabilis</name>
    <dbReference type="NCBI Taxonomy" id="2528011"/>
    <lineage>
        <taxon>Bacteria</taxon>
        <taxon>Pseudomonadati</taxon>
        <taxon>Planctomycetota</taxon>
        <taxon>Planctomycetia</taxon>
        <taxon>Planctomycetia incertae sedis</taxon>
        <taxon>Engelhardtia</taxon>
    </lineage>
</organism>
<feature type="transmembrane region" description="Helical" evidence="1">
    <location>
        <begin position="438"/>
        <end position="464"/>
    </location>
</feature>
<dbReference type="AlphaFoldDB" id="A0A518BIN8"/>
<name>A0A518BIN8_9BACT</name>
<feature type="transmembrane region" description="Helical" evidence="1">
    <location>
        <begin position="76"/>
        <end position="98"/>
    </location>
</feature>
<evidence type="ECO:0000313" key="2">
    <source>
        <dbReference type="EMBL" id="QDU66813.1"/>
    </source>
</evidence>
<sequence>MTAILGAPALRRLLGLKARGMLRRAGRRLRTPSGAVFALLGLGFVVMWLTSIGVAFQVRGDRGLEPRLAVPVARLSVTVLFLLSVSGTIAHRGLYLPAQEIERLFAAPVSRADLVRHRLHILMGQSLVGGLIVALIASVRLPHSLWAAVGALLFVMTIAIAGQTASILLGALERRLPVKALRLAARIFSLALLSAAVGVYVFIDKLPSDLQTSFEAVVTHDAARIVSAPFEPWAQLMNAASLASAAPWLILCLVVLLGLFELTARLPFDFRELALANSADVAARMRRLQRGGGASAHKISSAGGLRRVPWLFGRGPVGAIAWRKTASMLRRARATLGFSAFLLTVLVIAAVAVGDGGERSTRIAGAVLVGVLGTFYLCSGLRFDFREELERMDVLKAWPLASWRLFAAMLLPEAALITAMVGLGLVAHGLATGGVDPVGWVVLAFIPPFVATWLALDNAIFLLWPVRFAPGQEGALQNMGRAAVVVLLRLVVLAVLGAIGVGIGLGLVWVAGSLADASPTVAAVVGLFGGWTWLVVGCWGAIALGGEVLTRFEPDSITN</sequence>
<evidence type="ECO:0000256" key="1">
    <source>
        <dbReference type="SAM" id="Phobius"/>
    </source>
</evidence>
<feature type="transmembrane region" description="Helical" evidence="1">
    <location>
        <begin position="239"/>
        <end position="260"/>
    </location>
</feature>
<reference evidence="2 3" key="1">
    <citation type="submission" date="2019-02" db="EMBL/GenBank/DDBJ databases">
        <title>Deep-cultivation of Planctomycetes and their phenomic and genomic characterization uncovers novel biology.</title>
        <authorList>
            <person name="Wiegand S."/>
            <person name="Jogler M."/>
            <person name="Boedeker C."/>
            <person name="Pinto D."/>
            <person name="Vollmers J."/>
            <person name="Rivas-Marin E."/>
            <person name="Kohn T."/>
            <person name="Peeters S.H."/>
            <person name="Heuer A."/>
            <person name="Rast P."/>
            <person name="Oberbeckmann S."/>
            <person name="Bunk B."/>
            <person name="Jeske O."/>
            <person name="Meyerdierks A."/>
            <person name="Storesund J.E."/>
            <person name="Kallscheuer N."/>
            <person name="Luecker S."/>
            <person name="Lage O.M."/>
            <person name="Pohl T."/>
            <person name="Merkel B.J."/>
            <person name="Hornburger P."/>
            <person name="Mueller R.-W."/>
            <person name="Bruemmer F."/>
            <person name="Labrenz M."/>
            <person name="Spormann A.M."/>
            <person name="Op den Camp H."/>
            <person name="Overmann J."/>
            <person name="Amann R."/>
            <person name="Jetten M.S.M."/>
            <person name="Mascher T."/>
            <person name="Medema M.H."/>
            <person name="Devos D.P."/>
            <person name="Kaster A.-K."/>
            <person name="Ovreas L."/>
            <person name="Rohde M."/>
            <person name="Galperin M.Y."/>
            <person name="Jogler C."/>
        </authorList>
    </citation>
    <scope>NUCLEOTIDE SEQUENCE [LARGE SCALE GENOMIC DNA]</scope>
    <source>
        <strain evidence="2 3">Pla133</strain>
    </source>
</reference>
<feature type="transmembrane region" description="Helical" evidence="1">
    <location>
        <begin position="521"/>
        <end position="544"/>
    </location>
</feature>
<dbReference type="Pfam" id="PF16962">
    <property type="entry name" value="ABC_export"/>
    <property type="match status" value="1"/>
</dbReference>
<evidence type="ECO:0000313" key="3">
    <source>
        <dbReference type="Proteomes" id="UP000316921"/>
    </source>
</evidence>
<dbReference type="Proteomes" id="UP000316921">
    <property type="component" value="Chromosome"/>
</dbReference>
<accession>A0A518BIN8</accession>